<dbReference type="InterPro" id="IPR026414">
    <property type="entry name" value="ExosoTase_F-assoc_memb"/>
</dbReference>
<evidence type="ECO:0000256" key="1">
    <source>
        <dbReference type="SAM" id="Phobius"/>
    </source>
</evidence>
<proteinExistence type="predicted"/>
<feature type="transmembrane region" description="Helical" evidence="1">
    <location>
        <begin position="84"/>
        <end position="102"/>
    </location>
</feature>
<dbReference type="EMBL" id="JBEPMO010000002">
    <property type="protein sequence ID" value="MET3731093.1"/>
    <property type="molecule type" value="Genomic_DNA"/>
</dbReference>
<keyword evidence="3" id="KW-1185">Reference proteome</keyword>
<keyword evidence="1" id="KW-1133">Transmembrane helix</keyword>
<name>A0ABV2LR98_9FLAO</name>
<dbReference type="RefSeq" id="WP_354507019.1">
    <property type="nucleotide sequence ID" value="NZ_JBEPMO010000002.1"/>
</dbReference>
<accession>A0ABV2LR98</accession>
<sequence>MNKWIRYAIAAGLVFCLILVRAFETQLFYDPFLAFFKGDFYNKEFPDYDLARVILNVTSRFVLNSILSILIIWFLFWNKQYVKYVCYILIGFFIILLPIYIICIENQFQLGENFGFYIRRFLIQPYLLLILIPAFYYHQQKQKISS</sequence>
<organism evidence="2 3">
    <name type="scientific">Moheibacter stercoris</name>
    <dbReference type="NCBI Taxonomy" id="1628251"/>
    <lineage>
        <taxon>Bacteria</taxon>
        <taxon>Pseudomonadati</taxon>
        <taxon>Bacteroidota</taxon>
        <taxon>Flavobacteriia</taxon>
        <taxon>Flavobacteriales</taxon>
        <taxon>Weeksellaceae</taxon>
        <taxon>Moheibacter</taxon>
    </lineage>
</organism>
<gene>
    <name evidence="2" type="ORF">ABID46_000652</name>
</gene>
<feature type="transmembrane region" description="Helical" evidence="1">
    <location>
        <begin position="53"/>
        <end position="77"/>
    </location>
</feature>
<protein>
    <submittedName>
        <fullName evidence="2">Exosortase F-associated protein</fullName>
    </submittedName>
</protein>
<keyword evidence="1" id="KW-0812">Transmembrane</keyword>
<keyword evidence="1" id="KW-0472">Membrane</keyword>
<reference evidence="2 3" key="1">
    <citation type="submission" date="2024-06" db="EMBL/GenBank/DDBJ databases">
        <title>Genomic Encyclopedia of Type Strains, Phase IV (KMG-IV): sequencing the most valuable type-strain genomes for metagenomic binning, comparative biology and taxonomic classification.</title>
        <authorList>
            <person name="Goeker M."/>
        </authorList>
    </citation>
    <scope>NUCLEOTIDE SEQUENCE [LARGE SCALE GENOMIC DNA]</scope>
    <source>
        <strain evidence="2 3">DSM 29388</strain>
    </source>
</reference>
<evidence type="ECO:0000313" key="2">
    <source>
        <dbReference type="EMBL" id="MET3731093.1"/>
    </source>
</evidence>
<comment type="caution">
    <text evidence="2">The sequence shown here is derived from an EMBL/GenBank/DDBJ whole genome shotgun (WGS) entry which is preliminary data.</text>
</comment>
<dbReference type="NCBIfam" id="TIGR04127">
    <property type="entry name" value="flavo_near_exo"/>
    <property type="match status" value="1"/>
</dbReference>
<evidence type="ECO:0000313" key="3">
    <source>
        <dbReference type="Proteomes" id="UP001549146"/>
    </source>
</evidence>
<feature type="transmembrane region" description="Helical" evidence="1">
    <location>
        <begin position="114"/>
        <end position="137"/>
    </location>
</feature>
<dbReference type="Proteomes" id="UP001549146">
    <property type="component" value="Unassembled WGS sequence"/>
</dbReference>